<evidence type="ECO:0000256" key="3">
    <source>
        <dbReference type="SAM" id="MobiDB-lite"/>
    </source>
</evidence>
<evidence type="ECO:0000259" key="4">
    <source>
        <dbReference type="Pfam" id="PF01656"/>
    </source>
</evidence>
<dbReference type="InterPro" id="IPR027417">
    <property type="entry name" value="P-loop_NTPase"/>
</dbReference>
<dbReference type="SUPFAM" id="SSF52540">
    <property type="entry name" value="P-loop containing nucleoside triphosphate hydrolases"/>
    <property type="match status" value="1"/>
</dbReference>
<feature type="domain" description="CobQ/CobB/MinD/ParA nucleotide binding" evidence="4">
    <location>
        <begin position="95"/>
        <end position="274"/>
    </location>
</feature>
<protein>
    <submittedName>
        <fullName evidence="5">Chromosome partitioning protein</fullName>
    </submittedName>
</protein>
<dbReference type="EMBL" id="BLJN01000007">
    <property type="protein sequence ID" value="GFE83951.1"/>
    <property type="molecule type" value="Genomic_DNA"/>
</dbReference>
<feature type="compositionally biased region" description="Basic and acidic residues" evidence="3">
    <location>
        <begin position="1"/>
        <end position="16"/>
    </location>
</feature>
<dbReference type="PANTHER" id="PTHR32309">
    <property type="entry name" value="TYROSINE-PROTEIN KINASE"/>
    <property type="match status" value="1"/>
</dbReference>
<evidence type="ECO:0000313" key="6">
    <source>
        <dbReference type="Proteomes" id="UP000445000"/>
    </source>
</evidence>
<name>A0A829YM41_9GAMM</name>
<evidence type="ECO:0000256" key="1">
    <source>
        <dbReference type="ARBA" id="ARBA00022741"/>
    </source>
</evidence>
<dbReference type="PANTHER" id="PTHR32309:SF13">
    <property type="entry name" value="FERRIC ENTEROBACTIN TRANSPORT PROTEIN FEPE"/>
    <property type="match status" value="1"/>
</dbReference>
<keyword evidence="1" id="KW-0547">Nucleotide-binding</keyword>
<dbReference type="InterPro" id="IPR002586">
    <property type="entry name" value="CobQ/CobB/MinD/ParA_Nub-bd_dom"/>
</dbReference>
<dbReference type="Gene3D" id="3.40.50.300">
    <property type="entry name" value="P-loop containing nucleotide triphosphate hydrolases"/>
    <property type="match status" value="1"/>
</dbReference>
<sequence>MSIIEEAVRKTAERHQRSAPPPEQGAARPRLRRVPPPATETANVRRFQPITLERAVLDDNNIISGMTDPAALRAYKILRTRLLRRLEANQWRSFAVTGATPGEGKTLTSINLAMALAHDSNTWVFLVDLDLQRPKVASYLGLNNSLGERGLTDFLLGDATFEQIVYSPTGMDRLAVVPNFQTVANASDLLTSPRMDELVQGLEAEMPRRIVIFDMPPVLASDDVLAFAPQVDGMLLVVGEGFTSRDALKSAKALLQEMNLLGVVLNRSESQDQGAYYSYAR</sequence>
<dbReference type="CDD" id="cd05387">
    <property type="entry name" value="BY-kinase"/>
    <property type="match status" value="1"/>
</dbReference>
<organism evidence="5 6">
    <name type="scientific">Steroidobacter agaridevorans</name>
    <dbReference type="NCBI Taxonomy" id="2695856"/>
    <lineage>
        <taxon>Bacteria</taxon>
        <taxon>Pseudomonadati</taxon>
        <taxon>Pseudomonadota</taxon>
        <taxon>Gammaproteobacteria</taxon>
        <taxon>Steroidobacterales</taxon>
        <taxon>Steroidobacteraceae</taxon>
        <taxon>Steroidobacter</taxon>
    </lineage>
</organism>
<dbReference type="GO" id="GO:0005886">
    <property type="term" value="C:plasma membrane"/>
    <property type="evidence" value="ECO:0007669"/>
    <property type="project" value="TreeGrafter"/>
</dbReference>
<evidence type="ECO:0000313" key="5">
    <source>
        <dbReference type="EMBL" id="GFE83951.1"/>
    </source>
</evidence>
<dbReference type="InterPro" id="IPR050445">
    <property type="entry name" value="Bact_polysacc_biosynth/exp"/>
</dbReference>
<dbReference type="Proteomes" id="UP000445000">
    <property type="component" value="Unassembled WGS sequence"/>
</dbReference>
<reference evidence="6" key="1">
    <citation type="submission" date="2020-01" db="EMBL/GenBank/DDBJ databases">
        <title>'Steroidobacter agaridevorans' sp. nov., agar-degrading bacteria isolated from rhizosphere soils.</title>
        <authorList>
            <person name="Ikenaga M."/>
            <person name="Kataoka M."/>
            <person name="Murouchi A."/>
            <person name="Katsuragi S."/>
            <person name="Sakai M."/>
        </authorList>
    </citation>
    <scope>NUCLEOTIDE SEQUENCE [LARGE SCALE GENOMIC DNA]</scope>
    <source>
        <strain evidence="6">YU21-B</strain>
    </source>
</reference>
<dbReference type="Pfam" id="PF01656">
    <property type="entry name" value="CbiA"/>
    <property type="match status" value="1"/>
</dbReference>
<accession>A0A829YM41</accession>
<dbReference type="RefSeq" id="WP_161815562.1">
    <property type="nucleotide sequence ID" value="NZ_BLJN01000007.1"/>
</dbReference>
<keyword evidence="6" id="KW-1185">Reference proteome</keyword>
<evidence type="ECO:0000256" key="2">
    <source>
        <dbReference type="ARBA" id="ARBA00022840"/>
    </source>
</evidence>
<dbReference type="InterPro" id="IPR005702">
    <property type="entry name" value="Wzc-like_C"/>
</dbReference>
<feature type="region of interest" description="Disordered" evidence="3">
    <location>
        <begin position="1"/>
        <end position="40"/>
    </location>
</feature>
<dbReference type="GO" id="GO:0004713">
    <property type="term" value="F:protein tyrosine kinase activity"/>
    <property type="evidence" value="ECO:0007669"/>
    <property type="project" value="TreeGrafter"/>
</dbReference>
<comment type="caution">
    <text evidence="5">The sequence shown here is derived from an EMBL/GenBank/DDBJ whole genome shotgun (WGS) entry which is preliminary data.</text>
</comment>
<dbReference type="AlphaFoldDB" id="A0A829YM41"/>
<keyword evidence="2" id="KW-0067">ATP-binding</keyword>
<gene>
    <name evidence="5" type="ORF">GCM10011487_59510</name>
</gene>
<proteinExistence type="predicted"/>